<sequence length="530" mass="61165">MRQKELRNYLTPFGNCTTIVMMPESGAITVSKLSENPIVFTNNKFTDLAKLEMIFSVQRRRNPSKHCWASFAIYPESNYMTKYLQYGNNHVARRRTVQHQYLVLLTSFKSSVKKSVEKKLTMFRLEIVLGDITSYVDGIVRQVLHEYYNSNHDANIVTGDGSPSKPWYRLECFMREGADCFDRLESIARVTADLNKYFWQTRPRINLGRSIICHTIKSRQIYKVLADSGTFAEFIVHLLWDDNCHNASGNRFLTPFVENIVRHNIRSTPIIESVRTYGFISFYMVKRDTLILSAFSDPFDVQTWIALCLVFTLFVTMLTILSEKSDVPGVRLVIGTWILFTGTTLANWYKTSFTMEMILPVKYDPPWETFLDIDGAQVLMPFDLSNWKVAFLDTTENVGTILPFLNDNQINVKYLSGEDSFFRTIRGWAIFPNPGNYIEKRIKIMLSSGIHFKWESLFRLFKPPKLFPYYENWRPRFSRASQLHHNSKILAGFYACGVCLAGCVLCLMLEASSGSIVKAITKLQLILISI</sequence>
<protein>
    <submittedName>
        <fullName evidence="2">Uncharacterized protein</fullName>
    </submittedName>
</protein>
<evidence type="ECO:0000256" key="1">
    <source>
        <dbReference type="SAM" id="Phobius"/>
    </source>
</evidence>
<feature type="transmembrane region" description="Helical" evidence="1">
    <location>
        <begin position="329"/>
        <end position="349"/>
    </location>
</feature>
<dbReference type="AlphaFoldDB" id="A0A226CVD1"/>
<proteinExistence type="predicted"/>
<organism evidence="2 3">
    <name type="scientific">Folsomia candida</name>
    <name type="common">Springtail</name>
    <dbReference type="NCBI Taxonomy" id="158441"/>
    <lineage>
        <taxon>Eukaryota</taxon>
        <taxon>Metazoa</taxon>
        <taxon>Ecdysozoa</taxon>
        <taxon>Arthropoda</taxon>
        <taxon>Hexapoda</taxon>
        <taxon>Collembola</taxon>
        <taxon>Entomobryomorpha</taxon>
        <taxon>Isotomoidea</taxon>
        <taxon>Isotomidae</taxon>
        <taxon>Proisotominae</taxon>
        <taxon>Folsomia</taxon>
    </lineage>
</organism>
<comment type="caution">
    <text evidence="2">The sequence shown here is derived from an EMBL/GenBank/DDBJ whole genome shotgun (WGS) entry which is preliminary data.</text>
</comment>
<keyword evidence="1" id="KW-0472">Membrane</keyword>
<keyword evidence="1" id="KW-1133">Transmembrane helix</keyword>
<gene>
    <name evidence="2" type="ORF">Fcan01_27901</name>
</gene>
<dbReference type="EMBL" id="LNIX01000059">
    <property type="protein sequence ID" value="OXA37342.1"/>
    <property type="molecule type" value="Genomic_DNA"/>
</dbReference>
<accession>A0A226CVD1</accession>
<name>A0A226CVD1_FOLCA</name>
<reference evidence="2 3" key="1">
    <citation type="submission" date="2015-12" db="EMBL/GenBank/DDBJ databases">
        <title>The genome of Folsomia candida.</title>
        <authorList>
            <person name="Faddeeva A."/>
            <person name="Derks M.F."/>
            <person name="Anvar Y."/>
            <person name="Smit S."/>
            <person name="Van Straalen N."/>
            <person name="Roelofs D."/>
        </authorList>
    </citation>
    <scope>NUCLEOTIDE SEQUENCE [LARGE SCALE GENOMIC DNA]</scope>
    <source>
        <strain evidence="2 3">VU population</strain>
        <tissue evidence="2">Whole body</tissue>
    </source>
</reference>
<dbReference type="Proteomes" id="UP000198287">
    <property type="component" value="Unassembled WGS sequence"/>
</dbReference>
<evidence type="ECO:0000313" key="2">
    <source>
        <dbReference type="EMBL" id="OXA37342.1"/>
    </source>
</evidence>
<evidence type="ECO:0000313" key="3">
    <source>
        <dbReference type="Proteomes" id="UP000198287"/>
    </source>
</evidence>
<keyword evidence="1" id="KW-0812">Transmembrane</keyword>
<feature type="transmembrane region" description="Helical" evidence="1">
    <location>
        <begin position="489"/>
        <end position="509"/>
    </location>
</feature>
<feature type="transmembrane region" description="Helical" evidence="1">
    <location>
        <begin position="304"/>
        <end position="322"/>
    </location>
</feature>
<keyword evidence="3" id="KW-1185">Reference proteome</keyword>